<evidence type="ECO:0000313" key="7">
    <source>
        <dbReference type="EMBL" id="PLR45182.1"/>
    </source>
</evidence>
<dbReference type="SMART" id="SM00421">
    <property type="entry name" value="HTH_LUXR"/>
    <property type="match status" value="1"/>
</dbReference>
<feature type="domain" description="HTH luxR-type" evidence="6">
    <location>
        <begin position="134"/>
        <end position="199"/>
    </location>
</feature>
<dbReference type="RefSeq" id="WP_101835799.1">
    <property type="nucleotide sequence ID" value="NZ_CP119395.1"/>
</dbReference>
<dbReference type="AlphaFoldDB" id="A0A2N5EIV2"/>
<comment type="similarity">
    <text evidence="5">Belongs to the RcsA family.</text>
</comment>
<comment type="caution">
    <text evidence="7">The sequence shown here is derived from an EMBL/GenBank/DDBJ whole genome shotgun (WGS) entry which is preliminary data.</text>
</comment>
<keyword evidence="3 5" id="KW-0238">DNA-binding</keyword>
<evidence type="ECO:0000256" key="4">
    <source>
        <dbReference type="ARBA" id="ARBA00023163"/>
    </source>
</evidence>
<dbReference type="OrthoDB" id="6613734at2"/>
<keyword evidence="1 5" id="KW-0716">Sensory transduction</keyword>
<dbReference type="Gene3D" id="1.10.10.10">
    <property type="entry name" value="Winged helix-like DNA-binding domain superfamily/Winged helix DNA-binding domain"/>
    <property type="match status" value="1"/>
</dbReference>
<evidence type="ECO:0000256" key="3">
    <source>
        <dbReference type="ARBA" id="ARBA00023125"/>
    </source>
</evidence>
<dbReference type="GO" id="GO:0003677">
    <property type="term" value="F:DNA binding"/>
    <property type="evidence" value="ECO:0007669"/>
    <property type="project" value="UniProtKB-UniRule"/>
</dbReference>
<dbReference type="InterPro" id="IPR016032">
    <property type="entry name" value="Sig_transdc_resp-reg_C-effctor"/>
</dbReference>
<dbReference type="HAMAP" id="MF_00982">
    <property type="entry name" value="RcsA"/>
    <property type="match status" value="1"/>
</dbReference>
<name>A0A2N5EIV2_9GAMM</name>
<evidence type="ECO:0000259" key="6">
    <source>
        <dbReference type="PROSITE" id="PS50043"/>
    </source>
</evidence>
<keyword evidence="2 5" id="KW-0805">Transcription regulation</keyword>
<dbReference type="InterPro" id="IPR000792">
    <property type="entry name" value="Tscrpt_reg_LuxR_C"/>
</dbReference>
<dbReference type="NCBIfam" id="NF011940">
    <property type="entry name" value="PRK15411.1"/>
    <property type="match status" value="1"/>
</dbReference>
<dbReference type="SUPFAM" id="SSF46894">
    <property type="entry name" value="C-terminal effector domain of the bipartite response regulators"/>
    <property type="match status" value="1"/>
</dbReference>
<proteinExistence type="inferred from homology"/>
<sequence length="210" mass="24191">MPTIIMDSCSYTRLGLTDYLTSNGVRKKHINAINDLESLQERCSKLNPNVVFINEDCFIHETNAKERIKRIIMQHPDTLFLIFMAITNIHFEEYLFVRKNVIISSKAIKPQTLNELLKGYLEKTSHAAEQRPKIDVTPVTLSQTESNMLRMWMSGEGTIQISDKMQIKAKTVSSHKGNIKRKIKTHNKQVIYHVVRLTDTLTSGIYVNTR</sequence>
<dbReference type="Pfam" id="PF00196">
    <property type="entry name" value="GerE"/>
    <property type="match status" value="1"/>
</dbReference>
<dbReference type="Proteomes" id="UP000234626">
    <property type="component" value="Unassembled WGS sequence"/>
</dbReference>
<dbReference type="InterPro" id="IPR030866">
    <property type="entry name" value="RcsA"/>
</dbReference>
<keyword evidence="4 5" id="KW-0804">Transcription</keyword>
<evidence type="ECO:0000256" key="2">
    <source>
        <dbReference type="ARBA" id="ARBA00023015"/>
    </source>
</evidence>
<protein>
    <recommendedName>
        <fullName evidence="5">Transcriptional regulatory protein RcsA</fullName>
    </recommendedName>
</protein>
<evidence type="ECO:0000256" key="1">
    <source>
        <dbReference type="ARBA" id="ARBA00022606"/>
    </source>
</evidence>
<gene>
    <name evidence="5" type="primary">rcsA</name>
    <name evidence="7" type="ORF">CYR34_17920</name>
</gene>
<dbReference type="PROSITE" id="PS00622">
    <property type="entry name" value="HTH_LUXR_1"/>
    <property type="match status" value="1"/>
</dbReference>
<evidence type="ECO:0000256" key="5">
    <source>
        <dbReference type="HAMAP-Rule" id="MF_00982"/>
    </source>
</evidence>
<dbReference type="CDD" id="cd06170">
    <property type="entry name" value="LuxR_C_like"/>
    <property type="match status" value="1"/>
</dbReference>
<dbReference type="GO" id="GO:0006355">
    <property type="term" value="P:regulation of DNA-templated transcription"/>
    <property type="evidence" value="ECO:0007669"/>
    <property type="project" value="UniProtKB-UniRule"/>
</dbReference>
<dbReference type="EMBL" id="PJZK01000023">
    <property type="protein sequence ID" value="PLR45182.1"/>
    <property type="molecule type" value="Genomic_DNA"/>
</dbReference>
<keyword evidence="8" id="KW-1185">Reference proteome</keyword>
<dbReference type="InterPro" id="IPR036388">
    <property type="entry name" value="WH-like_DNA-bd_sf"/>
</dbReference>
<reference evidence="7 8" key="1">
    <citation type="submission" date="2017-12" db="EMBL/GenBank/DDBJ databases">
        <title>Characterization of six clinical isolates of Enterochimera gen. nov., a novel genus of the Yersiniaciae family and the three species Enterochimera arupensis sp. nov., Enterochimera coloradensis sp. nov, and Enterochimera californica sp. nov.</title>
        <authorList>
            <person name="Rossi A."/>
            <person name="Fisher M."/>
        </authorList>
    </citation>
    <scope>NUCLEOTIDE SEQUENCE [LARGE SCALE GENOMIC DNA]</scope>
    <source>
        <strain evidence="7 8">2016Iso1</strain>
    </source>
</reference>
<accession>A0A2N5EIV2</accession>
<comment type="function">
    <text evidence="5">Component of the Rcs signaling system, which controls transcription of numerous genes. Binds to DNA to regulate expression of genes.</text>
</comment>
<evidence type="ECO:0000313" key="8">
    <source>
        <dbReference type="Proteomes" id="UP000234626"/>
    </source>
</evidence>
<organism evidence="7 8">
    <name type="scientific">Chimaeribacter arupi</name>
    <dbReference type="NCBI Taxonomy" id="2060066"/>
    <lineage>
        <taxon>Bacteria</taxon>
        <taxon>Pseudomonadati</taxon>
        <taxon>Pseudomonadota</taxon>
        <taxon>Gammaproteobacteria</taxon>
        <taxon>Enterobacterales</taxon>
        <taxon>Yersiniaceae</taxon>
        <taxon>Chimaeribacter</taxon>
    </lineage>
</organism>
<dbReference type="PRINTS" id="PR00038">
    <property type="entry name" value="HTHLUXR"/>
</dbReference>
<dbReference type="PROSITE" id="PS50043">
    <property type="entry name" value="HTH_LUXR_2"/>
    <property type="match status" value="1"/>
</dbReference>